<feature type="non-terminal residue" evidence="1">
    <location>
        <position position="1"/>
    </location>
</feature>
<comment type="caution">
    <text evidence="1">The sequence shown here is derived from an EMBL/GenBank/DDBJ whole genome shotgun (WGS) entry which is preliminary data.</text>
</comment>
<proteinExistence type="predicted"/>
<organism evidence="1 2">
    <name type="scientific">Pristionchus fissidentatus</name>
    <dbReference type="NCBI Taxonomy" id="1538716"/>
    <lineage>
        <taxon>Eukaryota</taxon>
        <taxon>Metazoa</taxon>
        <taxon>Ecdysozoa</taxon>
        <taxon>Nematoda</taxon>
        <taxon>Chromadorea</taxon>
        <taxon>Rhabditida</taxon>
        <taxon>Rhabditina</taxon>
        <taxon>Diplogasteromorpha</taxon>
        <taxon>Diplogasteroidea</taxon>
        <taxon>Neodiplogasteridae</taxon>
        <taxon>Pristionchus</taxon>
    </lineage>
</organism>
<dbReference type="AlphaFoldDB" id="A0AAV5VPR4"/>
<reference evidence="1" key="1">
    <citation type="submission" date="2023-10" db="EMBL/GenBank/DDBJ databases">
        <title>Genome assembly of Pristionchus species.</title>
        <authorList>
            <person name="Yoshida K."/>
            <person name="Sommer R.J."/>
        </authorList>
    </citation>
    <scope>NUCLEOTIDE SEQUENCE</scope>
    <source>
        <strain evidence="1">RS5133</strain>
    </source>
</reference>
<name>A0AAV5VPR4_9BILA</name>
<gene>
    <name evidence="1" type="ORF">PFISCL1PPCAC_11947</name>
</gene>
<sequence>LFSILPFLSYVGAATDNEGEKETLSSDWCFSVKMEDFENCPAAEARNNEELMRKFSDKMDKTDNDSMLPMIEYLFKVFQVRFNQTIYTYIQEELDANILKEKELLEARKRDDPSFERSLKCKDK</sequence>
<dbReference type="Proteomes" id="UP001432322">
    <property type="component" value="Unassembled WGS sequence"/>
</dbReference>
<accession>A0AAV5VPR4</accession>
<dbReference type="EMBL" id="BTSY01000003">
    <property type="protein sequence ID" value="GMT20650.1"/>
    <property type="molecule type" value="Genomic_DNA"/>
</dbReference>
<feature type="non-terminal residue" evidence="1">
    <location>
        <position position="124"/>
    </location>
</feature>
<evidence type="ECO:0000313" key="2">
    <source>
        <dbReference type="Proteomes" id="UP001432322"/>
    </source>
</evidence>
<keyword evidence="2" id="KW-1185">Reference proteome</keyword>
<protein>
    <submittedName>
        <fullName evidence="1">Uncharacterized protein</fullName>
    </submittedName>
</protein>
<evidence type="ECO:0000313" key="1">
    <source>
        <dbReference type="EMBL" id="GMT20650.1"/>
    </source>
</evidence>